<dbReference type="Gene3D" id="3.90.550.10">
    <property type="entry name" value="Spore Coat Polysaccharide Biosynthesis Protein SpsA, Chain A"/>
    <property type="match status" value="1"/>
</dbReference>
<keyword evidence="2" id="KW-0548">Nucleotidyltransferase</keyword>
<dbReference type="InterPro" id="IPR029044">
    <property type="entry name" value="Nucleotide-diphossugar_trans"/>
</dbReference>
<dbReference type="EMBL" id="UEGS01000001">
    <property type="protein sequence ID" value="SRX83125.1"/>
    <property type="molecule type" value="Genomic_DNA"/>
</dbReference>
<dbReference type="InterPro" id="IPR050088">
    <property type="entry name" value="IspD/TarI_cytidylyltransf_bact"/>
</dbReference>
<proteinExistence type="predicted"/>
<organism evidence="3 4">
    <name type="scientific">Mycolicibacterium parafortuitum</name>
    <name type="common">Mycobacterium parafortuitum</name>
    <dbReference type="NCBI Taxonomy" id="39692"/>
    <lineage>
        <taxon>Bacteria</taxon>
        <taxon>Bacillati</taxon>
        <taxon>Actinomycetota</taxon>
        <taxon>Actinomycetes</taxon>
        <taxon>Mycobacteriales</taxon>
        <taxon>Mycobacteriaceae</taxon>
        <taxon>Mycolicibacterium</taxon>
    </lineage>
</organism>
<sequence>MTLTALVPVPVELQRRPDAVFAPIAGQSVLARIVHTLASVADVVVAVVEPLAPKAAEALAGIPAVRVVTAASPGRRGQCIAAGLQDIGDGSVLLHDIAWPLISADTLGRVTAALRDGAGAVLPACAVTDSIKDVDTSGAVAATLDRSALRTVQYPRGFDAAVLARLLDTAGADDFDELGAVLTSGSAVTVVDGDTTTSRFELPDDADYLAAVIASG</sequence>
<dbReference type="RefSeq" id="WP_083143966.1">
    <property type="nucleotide sequence ID" value="NZ_MVID01000011.1"/>
</dbReference>
<evidence type="ECO:0000256" key="1">
    <source>
        <dbReference type="ARBA" id="ARBA00022679"/>
    </source>
</evidence>
<dbReference type="AlphaFoldDB" id="A0A375YPQ2"/>
<name>A0A375YPQ2_MYCPF</name>
<dbReference type="Pfam" id="PF01128">
    <property type="entry name" value="IspD"/>
    <property type="match status" value="1"/>
</dbReference>
<evidence type="ECO:0000256" key="2">
    <source>
        <dbReference type="ARBA" id="ARBA00022695"/>
    </source>
</evidence>
<dbReference type="STRING" id="39692.BST38_14195"/>
<keyword evidence="1" id="KW-0808">Transferase</keyword>
<dbReference type="PANTHER" id="PTHR32125">
    <property type="entry name" value="2-C-METHYL-D-ERYTHRITOL 4-PHOSPHATE CYTIDYLYLTRANSFERASE, CHLOROPLASTIC"/>
    <property type="match status" value="1"/>
</dbReference>
<keyword evidence="4" id="KW-1185">Reference proteome</keyword>
<gene>
    <name evidence="3" type="ORF">MPP7335_04899</name>
</gene>
<dbReference type="SUPFAM" id="SSF53448">
    <property type="entry name" value="Nucleotide-diphospho-sugar transferases"/>
    <property type="match status" value="1"/>
</dbReference>
<dbReference type="GO" id="GO:0050518">
    <property type="term" value="F:2-C-methyl-D-erythritol 4-phosphate cytidylyltransferase activity"/>
    <property type="evidence" value="ECO:0007669"/>
    <property type="project" value="TreeGrafter"/>
</dbReference>
<protein>
    <submittedName>
        <fullName evidence="3">4-diphosphocytidyl-2C-methyl-D-erythritol synthase [Amycolicicoccus subflavus DQS3-9A1]</fullName>
    </submittedName>
</protein>
<accession>A0A375YPQ2</accession>
<dbReference type="Proteomes" id="UP000252008">
    <property type="component" value="Unassembled WGS sequence"/>
</dbReference>
<evidence type="ECO:0000313" key="4">
    <source>
        <dbReference type="Proteomes" id="UP000252008"/>
    </source>
</evidence>
<dbReference type="PANTHER" id="PTHR32125:SF4">
    <property type="entry name" value="2-C-METHYL-D-ERYTHRITOL 4-PHOSPHATE CYTIDYLYLTRANSFERASE, CHLOROPLASTIC"/>
    <property type="match status" value="1"/>
</dbReference>
<evidence type="ECO:0000313" key="3">
    <source>
        <dbReference type="EMBL" id="SRX83125.1"/>
    </source>
</evidence>
<reference evidence="3 4" key="1">
    <citation type="submission" date="2018-05" db="EMBL/GenBank/DDBJ databases">
        <authorList>
            <consortium name="IHU Genomes"/>
        </authorList>
    </citation>
    <scope>NUCLEOTIDE SEQUENCE [LARGE SCALE GENOMIC DNA]</scope>
    <source>
        <strain evidence="3 4">P7335</strain>
    </source>
</reference>
<dbReference type="InterPro" id="IPR034683">
    <property type="entry name" value="IspD/TarI"/>
</dbReference>